<dbReference type="SUPFAM" id="SSF46689">
    <property type="entry name" value="Homeodomain-like"/>
    <property type="match status" value="1"/>
</dbReference>
<dbReference type="InterPro" id="IPR036271">
    <property type="entry name" value="Tet_transcr_reg_TetR-rel_C_sf"/>
</dbReference>
<dbReference type="Gene3D" id="1.10.357.10">
    <property type="entry name" value="Tetracycline Repressor, domain 2"/>
    <property type="match status" value="1"/>
</dbReference>
<comment type="caution">
    <text evidence="1">The sequence shown here is derived from an EMBL/GenBank/DDBJ whole genome shotgun (WGS) entry which is preliminary data.</text>
</comment>
<protein>
    <submittedName>
        <fullName evidence="1">TetR/AcrR family transcriptional regulator</fullName>
    </submittedName>
</protein>
<dbReference type="SUPFAM" id="SSF48498">
    <property type="entry name" value="Tetracyclin repressor-like, C-terminal domain"/>
    <property type="match status" value="1"/>
</dbReference>
<dbReference type="RefSeq" id="WP_235323631.1">
    <property type="nucleotide sequence ID" value="NZ_JAFBIT010000002.1"/>
</dbReference>
<dbReference type="Proteomes" id="UP001299220">
    <property type="component" value="Unassembled WGS sequence"/>
</dbReference>
<gene>
    <name evidence="1" type="ORF">JQM67_08275</name>
</gene>
<evidence type="ECO:0000313" key="2">
    <source>
        <dbReference type="Proteomes" id="UP001299220"/>
    </source>
</evidence>
<evidence type="ECO:0000313" key="1">
    <source>
        <dbReference type="EMBL" id="MCF2652597.1"/>
    </source>
</evidence>
<organism evidence="1 2">
    <name type="scientific">Anaeromassilibacillus senegalensis</name>
    <dbReference type="NCBI Taxonomy" id="1673717"/>
    <lineage>
        <taxon>Bacteria</taxon>
        <taxon>Bacillati</taxon>
        <taxon>Bacillota</taxon>
        <taxon>Clostridia</taxon>
        <taxon>Eubacteriales</taxon>
        <taxon>Acutalibacteraceae</taxon>
        <taxon>Anaeromassilibacillus</taxon>
    </lineage>
</organism>
<accession>A0ABS9CN73</accession>
<proteinExistence type="predicted"/>
<reference evidence="1 2" key="1">
    <citation type="submission" date="2020-12" db="EMBL/GenBank/DDBJ databases">
        <title>Whole genome sequences of gut porcine anaerobes.</title>
        <authorList>
            <person name="Kubasova T."/>
            <person name="Jahodarova E."/>
            <person name="Rychlik I."/>
        </authorList>
    </citation>
    <scope>NUCLEOTIDE SEQUENCE [LARGE SCALE GENOMIC DNA]</scope>
    <source>
        <strain evidence="1 2">An867</strain>
    </source>
</reference>
<dbReference type="InterPro" id="IPR009057">
    <property type="entry name" value="Homeodomain-like_sf"/>
</dbReference>
<dbReference type="EMBL" id="JAFBIT010000002">
    <property type="protein sequence ID" value="MCF2652597.1"/>
    <property type="molecule type" value="Genomic_DNA"/>
</dbReference>
<keyword evidence="2" id="KW-1185">Reference proteome</keyword>
<sequence>MPPKPKFTKEEIAAAALAIIREESVEALTARSLGAKLGTSARPIFTVFKSMDEVKWAARALALREFEAYTGDFTAYTPAFKKIGMQMVSYAIHEPEVFKLLFMQEHKEGRCFANTIEDLGGMADICISLIRRDYALTPEEAETLFEQMWVHTFGIGVLCATRVCDFSEEQIANMLGQVFAGMLMVLKSGKKDACAIQPQKDFVGKVGDLPYLRDWCTEKKQEEEI</sequence>
<name>A0ABS9CN73_9FIRM</name>